<dbReference type="SMART" id="SM00577">
    <property type="entry name" value="CPDc"/>
    <property type="match status" value="1"/>
</dbReference>
<dbReference type="InterPro" id="IPR050365">
    <property type="entry name" value="TIM50"/>
</dbReference>
<evidence type="ECO:0000256" key="6">
    <source>
        <dbReference type="ARBA" id="ARBA00022792"/>
    </source>
</evidence>
<dbReference type="GO" id="GO:0015031">
    <property type="term" value="P:protein transport"/>
    <property type="evidence" value="ECO:0007669"/>
    <property type="project" value="UniProtKB-KW"/>
</dbReference>
<dbReference type="Gene3D" id="3.40.50.1000">
    <property type="entry name" value="HAD superfamily/HAD-like"/>
    <property type="match status" value="1"/>
</dbReference>
<dbReference type="InterPro" id="IPR023214">
    <property type="entry name" value="HAD_sf"/>
</dbReference>
<keyword evidence="4 14" id="KW-0813">Transport</keyword>
<evidence type="ECO:0000256" key="5">
    <source>
        <dbReference type="ARBA" id="ARBA00022692"/>
    </source>
</evidence>
<gene>
    <name evidence="16" type="primary">TIMM50</name>
    <name evidence="16" type="ORF">g.13203</name>
</gene>
<comment type="subunit">
    <text evidence="13">Component of the TIM23 complex at least composed of Tim23, Tim17 (Tim17a1, Tim17a2 or Tim17b1) and a Tim50.</text>
</comment>
<dbReference type="CDD" id="cd07521">
    <property type="entry name" value="HAD_FCP1-like"/>
    <property type="match status" value="1"/>
</dbReference>
<evidence type="ECO:0000256" key="10">
    <source>
        <dbReference type="ARBA" id="ARBA00023010"/>
    </source>
</evidence>
<comment type="subcellular location">
    <subcellularLocation>
        <location evidence="2 14">Mitochondrion inner membrane</location>
        <topology evidence="2 14">Single-pass membrane protein</topology>
    </subcellularLocation>
</comment>
<dbReference type="FunFam" id="3.40.50.1000:FF:000019">
    <property type="entry name" value="Mitochondrial import inner membrane translocase subunit TIM50"/>
    <property type="match status" value="1"/>
</dbReference>
<dbReference type="InterPro" id="IPR004274">
    <property type="entry name" value="FCP1_dom"/>
</dbReference>
<evidence type="ECO:0000256" key="7">
    <source>
        <dbReference type="ARBA" id="ARBA00022927"/>
    </source>
</evidence>
<keyword evidence="12" id="KW-0472">Membrane</keyword>
<feature type="domain" description="FCP1 homology" evidence="15">
    <location>
        <begin position="80"/>
        <end position="224"/>
    </location>
</feature>
<reference evidence="16" key="1">
    <citation type="submission" date="2018-10" db="EMBL/GenBank/DDBJ databases">
        <title>Transcriptome assembly of Aceria tosichella (Wheat curl mite) Type 2.</title>
        <authorList>
            <person name="Scully E.D."/>
            <person name="Geib S.M."/>
            <person name="Palmer N.A."/>
            <person name="Gupta A.K."/>
            <person name="Sarath G."/>
            <person name="Tatineni S."/>
        </authorList>
    </citation>
    <scope>NUCLEOTIDE SEQUENCE</scope>
    <source>
        <strain evidence="16">LincolnNE</strain>
    </source>
</reference>
<evidence type="ECO:0000256" key="4">
    <source>
        <dbReference type="ARBA" id="ARBA00022448"/>
    </source>
</evidence>
<protein>
    <recommendedName>
        <fullName evidence="14">Mitochondrial import inner membrane translocase subunit TIM50</fullName>
    </recommendedName>
</protein>
<evidence type="ECO:0000256" key="9">
    <source>
        <dbReference type="ARBA" id="ARBA00022989"/>
    </source>
</evidence>
<keyword evidence="6" id="KW-0999">Mitochondrion inner membrane</keyword>
<evidence type="ECO:0000256" key="8">
    <source>
        <dbReference type="ARBA" id="ARBA00022946"/>
    </source>
</evidence>
<dbReference type="Pfam" id="PF03031">
    <property type="entry name" value="NIF"/>
    <property type="match status" value="1"/>
</dbReference>
<dbReference type="SUPFAM" id="SSF56784">
    <property type="entry name" value="HAD-like"/>
    <property type="match status" value="1"/>
</dbReference>
<keyword evidence="5" id="KW-0812">Transmembrane</keyword>
<evidence type="ECO:0000256" key="12">
    <source>
        <dbReference type="ARBA" id="ARBA00023136"/>
    </source>
</evidence>
<evidence type="ECO:0000259" key="15">
    <source>
        <dbReference type="PROSITE" id="PS50969"/>
    </source>
</evidence>
<keyword evidence="8 14" id="KW-0809">Transit peptide</keyword>
<proteinExistence type="inferred from homology"/>
<dbReference type="EMBL" id="GGYP01007673">
    <property type="protein sequence ID" value="MDE52444.1"/>
    <property type="molecule type" value="Transcribed_RNA"/>
</dbReference>
<name>A0A6G1SPJ0_9ACAR</name>
<accession>A0A6G1SPJ0</accession>
<comment type="similarity">
    <text evidence="3 14">Belongs to the TIM50 family.</text>
</comment>
<evidence type="ECO:0000256" key="3">
    <source>
        <dbReference type="ARBA" id="ARBA00006344"/>
    </source>
</evidence>
<keyword evidence="9" id="KW-1133">Transmembrane helix</keyword>
<evidence type="ECO:0000256" key="2">
    <source>
        <dbReference type="ARBA" id="ARBA00004434"/>
    </source>
</evidence>
<dbReference type="PANTHER" id="PTHR12210">
    <property type="entry name" value="DULLARD PROTEIN PHOSPHATASE"/>
    <property type="match status" value="1"/>
</dbReference>
<dbReference type="PROSITE" id="PS50969">
    <property type="entry name" value="FCP1"/>
    <property type="match status" value="1"/>
</dbReference>
<dbReference type="GO" id="GO:0005744">
    <property type="term" value="C:TIM23 mitochondrial import inner membrane translocase complex"/>
    <property type="evidence" value="ECO:0007669"/>
    <property type="project" value="UniProtKB-UniRule"/>
</dbReference>
<evidence type="ECO:0000313" key="16">
    <source>
        <dbReference type="EMBL" id="MDE52444.1"/>
    </source>
</evidence>
<evidence type="ECO:0000256" key="14">
    <source>
        <dbReference type="RuleBase" id="RU365079"/>
    </source>
</evidence>
<organism evidence="16">
    <name type="scientific">Aceria tosichella</name>
    <name type="common">wheat curl mite</name>
    <dbReference type="NCBI Taxonomy" id="561515"/>
    <lineage>
        <taxon>Eukaryota</taxon>
        <taxon>Metazoa</taxon>
        <taxon>Ecdysozoa</taxon>
        <taxon>Arthropoda</taxon>
        <taxon>Chelicerata</taxon>
        <taxon>Arachnida</taxon>
        <taxon>Acari</taxon>
        <taxon>Acariformes</taxon>
        <taxon>Trombidiformes</taxon>
        <taxon>Prostigmata</taxon>
        <taxon>Eupodina</taxon>
        <taxon>Eriophyoidea</taxon>
        <taxon>Eriophyidae</taxon>
        <taxon>Eriophyinae</taxon>
        <taxon>Aceriini</taxon>
        <taxon>Aceria</taxon>
    </lineage>
</organism>
<dbReference type="InterPro" id="IPR036412">
    <property type="entry name" value="HAD-like_sf"/>
</dbReference>
<evidence type="ECO:0000256" key="1">
    <source>
        <dbReference type="ARBA" id="ARBA00002959"/>
    </source>
</evidence>
<sequence>MSTKKLLTLGVGIAGLGGALTALVTEYGLEEPGKPDEFSKMPWGVSQVTRGWTKFRANLHELFAEPSEPVLLPPPLAAAYGNTPYTLSLELTGVLVKPEWTYKTGWRFKKRPYIEYFLKQCGPPLFEIVVYTQEQGSTAFPMIDALDPEGYISYRLFKDSTKYIKGTHVKELNQLGRELKRVIHIDWKPEACQTNPDNCLILKKWDGDSSDKLLVELSDFIREIANLGVEDVRPVIRYYSQFEDPLAKFKENQKKAEEIKAQAAVQPGWKLLSTKPTVKPTVT</sequence>
<keyword evidence="7 14" id="KW-0653">Protein transport</keyword>
<evidence type="ECO:0000256" key="11">
    <source>
        <dbReference type="ARBA" id="ARBA00023128"/>
    </source>
</evidence>
<dbReference type="AlphaFoldDB" id="A0A6G1SPJ0"/>
<keyword evidence="10 14" id="KW-0811">Translocation</keyword>
<evidence type="ECO:0000256" key="13">
    <source>
        <dbReference type="ARBA" id="ARBA00061911"/>
    </source>
</evidence>
<comment type="function">
    <text evidence="1 14">Essential component of the TIM23 complex, a complex that mediates the translocation of transit peptide-containing proteins across the mitochondrial inner membrane.</text>
</comment>
<keyword evidence="11 14" id="KW-0496">Mitochondrion</keyword>